<dbReference type="KEGG" id="ppec:H9W90_09130"/>
<organism evidence="1 2">
    <name type="scientific">Polaribacter pectinis</name>
    <dbReference type="NCBI Taxonomy" id="2738844"/>
    <lineage>
        <taxon>Bacteria</taxon>
        <taxon>Pseudomonadati</taxon>
        <taxon>Bacteroidota</taxon>
        <taxon>Flavobacteriia</taxon>
        <taxon>Flavobacteriales</taxon>
        <taxon>Flavobacteriaceae</taxon>
    </lineage>
</organism>
<reference evidence="1 2" key="1">
    <citation type="submission" date="2020-08" db="EMBL/GenBank/DDBJ databases">
        <title>Polaribacter sp. L12M9 isolated from gut of the Korean scallop.</title>
        <authorList>
            <person name="Jeong Y.S."/>
        </authorList>
    </citation>
    <scope>NUCLEOTIDE SEQUENCE [LARGE SCALE GENOMIC DNA]</scope>
    <source>
        <strain evidence="1 2">L12M9</strain>
    </source>
</reference>
<dbReference type="Proteomes" id="UP000515808">
    <property type="component" value="Chromosome"/>
</dbReference>
<protein>
    <recommendedName>
        <fullName evidence="3">TonB C-terminal domain-containing protein</fullName>
    </recommendedName>
</protein>
<dbReference type="AlphaFoldDB" id="A0A7G9L6X1"/>
<evidence type="ECO:0000313" key="2">
    <source>
        <dbReference type="Proteomes" id="UP000515808"/>
    </source>
</evidence>
<sequence>MFLRFLSFIILILFCNSCDKFSFSKNKQIQSLDTIVDFSTVDTFPSFKVCDSIIIKERKANCFRNTIHKKIGEELQKHTFTIKDSIDEIVTVQLIINSKGEVILKGINSSAVIKEQLPELDSVLQACIIKIPKTYAAIKRGIPVTTKYELPIRIQLKE</sequence>
<evidence type="ECO:0000313" key="1">
    <source>
        <dbReference type="EMBL" id="QNM84370.1"/>
    </source>
</evidence>
<evidence type="ECO:0008006" key="3">
    <source>
        <dbReference type="Google" id="ProtNLM"/>
    </source>
</evidence>
<name>A0A7G9L6X1_9FLAO</name>
<dbReference type="EMBL" id="CP060695">
    <property type="protein sequence ID" value="QNM84370.1"/>
    <property type="molecule type" value="Genomic_DNA"/>
</dbReference>
<gene>
    <name evidence="1" type="ORF">H9W90_09130</name>
</gene>
<keyword evidence="2" id="KW-1185">Reference proteome</keyword>
<accession>A0A7G9L6X1</accession>
<proteinExistence type="predicted"/>